<accession>A0AA45LCH2</accession>
<dbReference type="AlphaFoldDB" id="A0AA45LCH2"/>
<organism evidence="2 3">
    <name type="scientific">Actinosynnema pretiosum subsp. pretiosum</name>
    <dbReference type="NCBI Taxonomy" id="103721"/>
    <lineage>
        <taxon>Bacteria</taxon>
        <taxon>Bacillati</taxon>
        <taxon>Actinomycetota</taxon>
        <taxon>Actinomycetes</taxon>
        <taxon>Pseudonocardiales</taxon>
        <taxon>Pseudonocardiaceae</taxon>
        <taxon>Actinosynnema</taxon>
    </lineage>
</organism>
<dbReference type="Proteomes" id="UP000677152">
    <property type="component" value="Chromosome"/>
</dbReference>
<dbReference type="SUPFAM" id="SSF55729">
    <property type="entry name" value="Acyl-CoA N-acyltransferases (Nat)"/>
    <property type="match status" value="1"/>
</dbReference>
<dbReference type="Pfam" id="PF00583">
    <property type="entry name" value="Acetyltransf_1"/>
    <property type="match status" value="1"/>
</dbReference>
<dbReference type="GO" id="GO:0016747">
    <property type="term" value="F:acyltransferase activity, transferring groups other than amino-acyl groups"/>
    <property type="evidence" value="ECO:0007669"/>
    <property type="project" value="InterPro"/>
</dbReference>
<evidence type="ECO:0000313" key="3">
    <source>
        <dbReference type="Proteomes" id="UP000677152"/>
    </source>
</evidence>
<dbReference type="InterPro" id="IPR016181">
    <property type="entry name" value="Acyl_CoA_acyltransferase"/>
</dbReference>
<dbReference type="EMBL" id="CP073249">
    <property type="protein sequence ID" value="QUF07779.1"/>
    <property type="molecule type" value="Genomic_DNA"/>
</dbReference>
<gene>
    <name evidence="2" type="ORF">KCV87_06955</name>
</gene>
<dbReference type="PROSITE" id="PS51186">
    <property type="entry name" value="GNAT"/>
    <property type="match status" value="1"/>
</dbReference>
<sequence length="99" mass="10578">MSVRLAYVDGEPVSRGRVHYRPGGAVAELAGGRTKPAFRGRGLFTAVVASRLHEARSRGRRLATVDALPTSEPILTALGFRAITWTRPYSLGCSGRSPG</sequence>
<dbReference type="Gene3D" id="3.40.630.30">
    <property type="match status" value="1"/>
</dbReference>
<protein>
    <recommendedName>
        <fullName evidence="1">N-acetyltransferase domain-containing protein</fullName>
    </recommendedName>
</protein>
<dbReference type="InterPro" id="IPR000182">
    <property type="entry name" value="GNAT_dom"/>
</dbReference>
<proteinExistence type="predicted"/>
<reference evidence="2" key="1">
    <citation type="submission" date="2021-04" db="EMBL/GenBank/DDBJ databases">
        <title>Genomic sequence of Actinosynnema pretiosum subsp. pretiosum ATCC 31280 (C-14919).</title>
        <authorList>
            <person name="Bai L."/>
            <person name="Wang X."/>
            <person name="Xiao Y."/>
        </authorList>
    </citation>
    <scope>NUCLEOTIDE SEQUENCE</scope>
    <source>
        <strain evidence="2">ATCC 31280</strain>
    </source>
</reference>
<evidence type="ECO:0000259" key="1">
    <source>
        <dbReference type="PROSITE" id="PS51186"/>
    </source>
</evidence>
<dbReference type="CDD" id="cd04301">
    <property type="entry name" value="NAT_SF"/>
    <property type="match status" value="1"/>
</dbReference>
<name>A0AA45LCH2_9PSEU</name>
<feature type="domain" description="N-acetyltransferase" evidence="1">
    <location>
        <begin position="1"/>
        <end position="99"/>
    </location>
</feature>
<evidence type="ECO:0000313" key="2">
    <source>
        <dbReference type="EMBL" id="QUF07779.1"/>
    </source>
</evidence>